<dbReference type="EMBL" id="CM047581">
    <property type="protein sequence ID" value="KAI9916185.1"/>
    <property type="molecule type" value="Genomic_DNA"/>
</dbReference>
<evidence type="ECO:0000313" key="1">
    <source>
        <dbReference type="EMBL" id="KAI9916185.1"/>
    </source>
</evidence>
<organism evidence="1 2">
    <name type="scientific">Peronosclerospora sorghi</name>
    <dbReference type="NCBI Taxonomy" id="230839"/>
    <lineage>
        <taxon>Eukaryota</taxon>
        <taxon>Sar</taxon>
        <taxon>Stramenopiles</taxon>
        <taxon>Oomycota</taxon>
        <taxon>Peronosporomycetes</taxon>
        <taxon>Peronosporales</taxon>
        <taxon>Peronosporaceae</taxon>
        <taxon>Peronosclerospora</taxon>
    </lineage>
</organism>
<gene>
    <name evidence="1" type="ORF">PsorP6_018026</name>
</gene>
<comment type="caution">
    <text evidence="1">The sequence shown here is derived from an EMBL/GenBank/DDBJ whole genome shotgun (WGS) entry which is preliminary data.</text>
</comment>
<sequence length="741" mass="83827">MDMHLMANEVLLECDDRSLQSTRDKEMADEMQDGPELFNYHVSFGVMTGRRLQRRYRGVYRKYSFWIQVLTCLIVLYIIVALAVLAITNSDAPLALDTSSNISLSDGLFYFVLLLLAIYLLVKLALLIRWILYWILLAEIFTSALTGKVYVLFWLSDADVTARDRRVRLAMLVTLGSVELVTILAYAFTHYAYPWLVRHQKFNLTSWWTIAPGTATHTLTYRSRARFYTRTRDVIQYCGGLNAAHQPHGFGIWTDTNEHGEQLTGEWAHGVPIGPFRSFEHGSGYSFVNLRIAYCHNRAEVDPQAIAWCPRHSSTGVHWGVASVECSVSGGFFRYLPTGTHLTRMDDDADAPRNATECLTLLRTPTDTLVFSGGGGRTMMADDAMATTHDHEALVLLPGYNCSLEYGLHRLAQLVALGDFPSWIHPFVFSWPSGSVLAYFQAKAVGSESARTAHDFVAFLQSLRDAGYTKVNLIAHSMGARVFFSALKRGVLDDVFQVRGSGSTRPLHALELATLTLCNPDYELTAFVQRGGGYDRARRFCTHVTLYADRMDGALFYLEYLTKTSWTSPLTYSLGRRGAMLYRDLDPLDPPRTATLHQLAPSPEVFALALTDALKYPGVASVALNRRRPSTGDPLDVHTPRREYLDLDVIDTTWMDNNVHAIRHNYFNLNPTIVRAYIFFSSCEVERVWVLKRMLLWIKVEDLRHVIVDKQRARMRAGLLQTPTSDNVYIFRVAPSHVKNK</sequence>
<evidence type="ECO:0000313" key="2">
    <source>
        <dbReference type="Proteomes" id="UP001163321"/>
    </source>
</evidence>
<name>A0ACC0WC21_9STRA</name>
<proteinExistence type="predicted"/>
<keyword evidence="2" id="KW-1185">Reference proteome</keyword>
<protein>
    <submittedName>
        <fullName evidence="1">Uncharacterized protein</fullName>
    </submittedName>
</protein>
<dbReference type="Proteomes" id="UP001163321">
    <property type="component" value="Chromosome 2"/>
</dbReference>
<accession>A0ACC0WC21</accession>
<reference evidence="1 2" key="1">
    <citation type="journal article" date="2022" name="bioRxiv">
        <title>The genome of the oomycete Peronosclerospora sorghi, a cosmopolitan pathogen of maize and sorghum, is inflated with dispersed pseudogenes.</title>
        <authorList>
            <person name="Fletcher K."/>
            <person name="Martin F."/>
            <person name="Isakeit T."/>
            <person name="Cavanaugh K."/>
            <person name="Magill C."/>
            <person name="Michelmore R."/>
        </authorList>
    </citation>
    <scope>NUCLEOTIDE SEQUENCE [LARGE SCALE GENOMIC DNA]</scope>
    <source>
        <strain evidence="1">P6</strain>
    </source>
</reference>